<feature type="transmembrane region" description="Helical" evidence="1">
    <location>
        <begin position="39"/>
        <end position="57"/>
    </location>
</feature>
<reference evidence="2 3" key="1">
    <citation type="submission" date="2015-06" db="EMBL/GenBank/DDBJ databases">
        <authorList>
            <person name="Wibberg Daniel"/>
        </authorList>
    </citation>
    <scope>NUCLEOTIDE SEQUENCE [LARGE SCALE GENOMIC DNA]</scope>
    <source>
        <strain evidence="2 3">T3/55T</strain>
    </source>
</reference>
<organism evidence="2 3">
    <name type="scientific">Herbinix hemicellulosilytica</name>
    <dbReference type="NCBI Taxonomy" id="1564487"/>
    <lineage>
        <taxon>Bacteria</taxon>
        <taxon>Bacillati</taxon>
        <taxon>Bacillota</taxon>
        <taxon>Clostridia</taxon>
        <taxon>Lachnospirales</taxon>
        <taxon>Lachnospiraceae</taxon>
        <taxon>Herbinix</taxon>
    </lineage>
</organism>
<dbReference type="OrthoDB" id="3174166at2"/>
<keyword evidence="1" id="KW-1133">Transmembrane helix</keyword>
<dbReference type="CDD" id="cd20335">
    <property type="entry name" value="BRcat_RBR"/>
    <property type="match status" value="1"/>
</dbReference>
<name>A0A0H5SLT9_HERHM</name>
<dbReference type="EMBL" id="CVTD020000028">
    <property type="protein sequence ID" value="CRZ35761.1"/>
    <property type="molecule type" value="Genomic_DNA"/>
</dbReference>
<evidence type="ECO:0000313" key="2">
    <source>
        <dbReference type="EMBL" id="CRZ35761.1"/>
    </source>
</evidence>
<keyword evidence="1" id="KW-0812">Transmembrane</keyword>
<dbReference type="RefSeq" id="WP_103203853.1">
    <property type="nucleotide sequence ID" value="NZ_CVTD020000028.1"/>
</dbReference>
<keyword evidence="1" id="KW-0472">Membrane</keyword>
<sequence length="131" mass="15752">MKDKLRRFMMGRYGIDDLGRFLLGMALIILLMSRFFLRTALYAVSLSVLIIVYYRIFSKNINSRYRENQAFLNYKNKLINFIRKQKYIFKQRRIYRIYKCPGCGQKIRIPKGKGRVQITCPKCKTDFIRKS</sequence>
<dbReference type="Proteomes" id="UP000236497">
    <property type="component" value="Unassembled WGS sequence"/>
</dbReference>
<evidence type="ECO:0000313" key="3">
    <source>
        <dbReference type="Proteomes" id="UP000236497"/>
    </source>
</evidence>
<dbReference type="AlphaFoldDB" id="A0A0H5SLT9"/>
<keyword evidence="3" id="KW-1185">Reference proteome</keyword>
<accession>A0A0H5SLT9</accession>
<feature type="transmembrane region" description="Helical" evidence="1">
    <location>
        <begin position="12"/>
        <end position="33"/>
    </location>
</feature>
<protein>
    <recommendedName>
        <fullName evidence="4">Zn-finger containing protein</fullName>
    </recommendedName>
</protein>
<gene>
    <name evidence="2" type="ORF">HHT355_2578</name>
</gene>
<evidence type="ECO:0000256" key="1">
    <source>
        <dbReference type="SAM" id="Phobius"/>
    </source>
</evidence>
<proteinExistence type="predicted"/>
<evidence type="ECO:0008006" key="4">
    <source>
        <dbReference type="Google" id="ProtNLM"/>
    </source>
</evidence>